<reference evidence="3 4" key="1">
    <citation type="submission" date="2015-09" db="EMBL/GenBank/DDBJ databases">
        <title>Sorangium comparison.</title>
        <authorList>
            <person name="Zaburannyi N."/>
            <person name="Bunk B."/>
            <person name="Overmann J."/>
            <person name="Mueller R."/>
        </authorList>
    </citation>
    <scope>NUCLEOTIDE SEQUENCE [LARGE SCALE GENOMIC DNA]</scope>
    <source>
        <strain evidence="3 4">So ce26</strain>
    </source>
</reference>
<dbReference type="AlphaFoldDB" id="A0A2L0F6U2"/>
<feature type="compositionally biased region" description="Polar residues" evidence="1">
    <location>
        <begin position="153"/>
        <end position="167"/>
    </location>
</feature>
<organism evidence="3 4">
    <name type="scientific">Sorangium cellulosum</name>
    <name type="common">Polyangium cellulosum</name>
    <dbReference type="NCBI Taxonomy" id="56"/>
    <lineage>
        <taxon>Bacteria</taxon>
        <taxon>Pseudomonadati</taxon>
        <taxon>Myxococcota</taxon>
        <taxon>Polyangia</taxon>
        <taxon>Polyangiales</taxon>
        <taxon>Polyangiaceae</taxon>
        <taxon>Sorangium</taxon>
    </lineage>
</organism>
<sequence length="191" mass="19770">MNNALLFRGVVSVFFCAAGAVALGCSSGEADDPPADGSSSPLSGCEKGKIESDLVEGLELSGPGVDPQTKQVRAGSYVMASTYLAMRPGLDHGEALGVAGPVVEAVMTAKGAVAVMASQSADCAALRTLSVWESEEDMFAFVMGPAHVEAMSHTSELSRGTSNTVSWEGTEEDVTWEEGARRLASENASDY</sequence>
<accession>A0A2L0F6U2</accession>
<evidence type="ECO:0000256" key="1">
    <source>
        <dbReference type="SAM" id="MobiDB-lite"/>
    </source>
</evidence>
<proteinExistence type="predicted"/>
<dbReference type="Proteomes" id="UP000238348">
    <property type="component" value="Chromosome"/>
</dbReference>
<feature type="region of interest" description="Disordered" evidence="1">
    <location>
        <begin position="153"/>
        <end position="191"/>
    </location>
</feature>
<dbReference type="OrthoDB" id="5518731at2"/>
<keyword evidence="2" id="KW-0732">Signal</keyword>
<evidence type="ECO:0000256" key="2">
    <source>
        <dbReference type="SAM" id="SignalP"/>
    </source>
</evidence>
<feature type="chain" id="PRO_5014960064" evidence="2">
    <location>
        <begin position="23"/>
        <end position="191"/>
    </location>
</feature>
<evidence type="ECO:0000313" key="3">
    <source>
        <dbReference type="EMBL" id="AUX47314.1"/>
    </source>
</evidence>
<dbReference type="EMBL" id="CP012673">
    <property type="protein sequence ID" value="AUX47314.1"/>
    <property type="molecule type" value="Genomic_DNA"/>
</dbReference>
<gene>
    <name evidence="3" type="ORF">SOCE26_088320</name>
</gene>
<feature type="signal peptide" evidence="2">
    <location>
        <begin position="1"/>
        <end position="22"/>
    </location>
</feature>
<dbReference type="RefSeq" id="WP_104985351.1">
    <property type="nucleotide sequence ID" value="NZ_CP012673.1"/>
</dbReference>
<dbReference type="SUPFAM" id="SSF54909">
    <property type="entry name" value="Dimeric alpha+beta barrel"/>
    <property type="match status" value="1"/>
</dbReference>
<protein>
    <submittedName>
        <fullName evidence="3">Uncharacterized protein</fullName>
    </submittedName>
</protein>
<evidence type="ECO:0000313" key="4">
    <source>
        <dbReference type="Proteomes" id="UP000238348"/>
    </source>
</evidence>
<name>A0A2L0F6U2_SORCE</name>
<dbReference type="InterPro" id="IPR011008">
    <property type="entry name" value="Dimeric_a/b-barrel"/>
</dbReference>